<dbReference type="Gene3D" id="3.90.180.10">
    <property type="entry name" value="Medium-chain alcohol dehydrogenases, catalytic domain"/>
    <property type="match status" value="1"/>
</dbReference>
<evidence type="ECO:0000259" key="1">
    <source>
        <dbReference type="Pfam" id="PF00107"/>
    </source>
</evidence>
<reference evidence="2 3" key="1">
    <citation type="submission" date="2018-06" db="EMBL/GenBank/DDBJ databases">
        <authorList>
            <consortium name="Pathogen Informatics"/>
            <person name="Doyle S."/>
        </authorList>
    </citation>
    <scope>NUCLEOTIDE SEQUENCE [LARGE SCALE GENOMIC DNA]</scope>
    <source>
        <strain evidence="2 3">NCTC10717</strain>
    </source>
</reference>
<dbReference type="EC" id="1.6.5.-" evidence="2"/>
<dbReference type="InterPro" id="IPR036291">
    <property type="entry name" value="NAD(P)-bd_dom_sf"/>
</dbReference>
<accession>A0A380N2E7</accession>
<dbReference type="Pfam" id="PF00107">
    <property type="entry name" value="ADH_zinc_N"/>
    <property type="match status" value="1"/>
</dbReference>
<dbReference type="InterPro" id="IPR051397">
    <property type="entry name" value="Zn-ADH-like_protein"/>
</dbReference>
<dbReference type="Gene3D" id="3.40.50.720">
    <property type="entry name" value="NAD(P)-binding Rossmann-like Domain"/>
    <property type="match status" value="1"/>
</dbReference>
<keyword evidence="3" id="KW-1185">Reference proteome</keyword>
<name>A0A380N2E7_9GAMM</name>
<evidence type="ECO:0000313" key="2">
    <source>
        <dbReference type="EMBL" id="SUO98091.1"/>
    </source>
</evidence>
<dbReference type="SUPFAM" id="SSF51735">
    <property type="entry name" value="NAD(P)-binding Rossmann-fold domains"/>
    <property type="match status" value="1"/>
</dbReference>
<dbReference type="AlphaFoldDB" id="A0A380N2E7"/>
<gene>
    <name evidence="2" type="primary">yhfP</name>
    <name evidence="2" type="ORF">NCTC10717_01832</name>
</gene>
<keyword evidence="2" id="KW-0560">Oxidoreductase</keyword>
<dbReference type="PANTHER" id="PTHR43677:SF1">
    <property type="entry name" value="ACRYLYL-COA REDUCTASE ACUI-RELATED"/>
    <property type="match status" value="1"/>
</dbReference>
<dbReference type="Proteomes" id="UP000254575">
    <property type="component" value="Unassembled WGS sequence"/>
</dbReference>
<dbReference type="EMBL" id="UHIA01000004">
    <property type="protein sequence ID" value="SUO98091.1"/>
    <property type="molecule type" value="Genomic_DNA"/>
</dbReference>
<evidence type="ECO:0000313" key="3">
    <source>
        <dbReference type="Proteomes" id="UP000254575"/>
    </source>
</evidence>
<dbReference type="GO" id="GO:0043957">
    <property type="term" value="F:acryloyl-CoA reductase (NADPH) activity"/>
    <property type="evidence" value="ECO:0007669"/>
    <property type="project" value="TreeGrafter"/>
</dbReference>
<dbReference type="RefSeq" id="WP_245888229.1">
    <property type="nucleotide sequence ID" value="NZ_UHIA01000004.1"/>
</dbReference>
<sequence length="250" mass="26281">MAGAGLGEQVNGGLAQMIAVNTDSIVPIPSAWTSKTAMLLGTAGFSAALAVDKLLKHGIVPEDGEIAVTGANGAVGLWAVRILAYLGYDVVASARSPDEHEALFYQAGAQRILSLAEVKDNPKALHSAQFSAAIDTLGGASLAALLSKIQPHGAVCAIGMAEGSAWQGSVMPFILRGVTLYGISSGDCRSGQREQIWSWLAKLFDSDFVAHMPYQEIFLDEVIPVCRDWAKRPAGRIIVNTGSANEFLSL</sequence>
<proteinExistence type="predicted"/>
<dbReference type="InterPro" id="IPR013149">
    <property type="entry name" value="ADH-like_C"/>
</dbReference>
<protein>
    <submittedName>
        <fullName evidence="2">Quinone oxidoreductase YhfP</fullName>
        <ecNumber evidence="2">1.6.5.-</ecNumber>
    </submittedName>
</protein>
<organism evidence="2 3">
    <name type="scientific">Suttonella indologenes</name>
    <dbReference type="NCBI Taxonomy" id="13276"/>
    <lineage>
        <taxon>Bacteria</taxon>
        <taxon>Pseudomonadati</taxon>
        <taxon>Pseudomonadota</taxon>
        <taxon>Gammaproteobacteria</taxon>
        <taxon>Cardiobacteriales</taxon>
        <taxon>Cardiobacteriaceae</taxon>
        <taxon>Suttonella</taxon>
    </lineage>
</organism>
<feature type="domain" description="Alcohol dehydrogenase-like C-terminal" evidence="1">
    <location>
        <begin position="74"/>
        <end position="201"/>
    </location>
</feature>
<dbReference type="PANTHER" id="PTHR43677">
    <property type="entry name" value="SHORT-CHAIN DEHYDROGENASE/REDUCTASE"/>
    <property type="match status" value="1"/>
</dbReference>